<dbReference type="InterPro" id="IPR032438">
    <property type="entry name" value="ERCC3_RAD25_C"/>
</dbReference>
<evidence type="ECO:0000256" key="8">
    <source>
        <dbReference type="ARBA" id="ARBA00034808"/>
    </source>
</evidence>
<dbReference type="CDD" id="cd18789">
    <property type="entry name" value="SF2_C_XPB"/>
    <property type="match status" value="1"/>
</dbReference>
<proteinExistence type="inferred from homology"/>
<gene>
    <name evidence="12" type="ORF">HNR50_003271</name>
</gene>
<keyword evidence="6" id="KW-0413">Isomerase</keyword>
<dbReference type="Pfam" id="PF16203">
    <property type="entry name" value="ERCC3_RAD25_C"/>
    <property type="match status" value="1"/>
</dbReference>
<dbReference type="InterPro" id="IPR001650">
    <property type="entry name" value="Helicase_C-like"/>
</dbReference>
<dbReference type="GO" id="GO:0043138">
    <property type="term" value="F:3'-5' DNA helicase activity"/>
    <property type="evidence" value="ECO:0007669"/>
    <property type="project" value="UniProtKB-EC"/>
</dbReference>
<evidence type="ECO:0000256" key="1">
    <source>
        <dbReference type="ARBA" id="ARBA00006637"/>
    </source>
</evidence>
<dbReference type="Pfam" id="PF04851">
    <property type="entry name" value="ResIII"/>
    <property type="match status" value="1"/>
</dbReference>
<feature type="domain" description="Helicase ATP-binding" evidence="10">
    <location>
        <begin position="211"/>
        <end position="358"/>
    </location>
</feature>
<keyword evidence="4" id="KW-0347">Helicase</keyword>
<dbReference type="InterPro" id="IPR032830">
    <property type="entry name" value="XPB/Ssl2_N"/>
</dbReference>
<comment type="similarity">
    <text evidence="1">Belongs to the helicase family. RAD25/XPB subfamily.</text>
</comment>
<dbReference type="SMART" id="SM00490">
    <property type="entry name" value="HELICc"/>
    <property type="match status" value="1"/>
</dbReference>
<keyword evidence="13" id="KW-1185">Reference proteome</keyword>
<evidence type="ECO:0000259" key="11">
    <source>
        <dbReference type="PROSITE" id="PS51194"/>
    </source>
</evidence>
<dbReference type="Proteomes" id="UP000587760">
    <property type="component" value="Unassembled WGS sequence"/>
</dbReference>
<evidence type="ECO:0000256" key="5">
    <source>
        <dbReference type="ARBA" id="ARBA00022840"/>
    </source>
</evidence>
<dbReference type="InterPro" id="IPR050615">
    <property type="entry name" value="ATP-dep_DNA_Helicase"/>
</dbReference>
<comment type="caution">
    <text evidence="12">The sequence shown here is derived from an EMBL/GenBank/DDBJ whole genome shotgun (WGS) entry which is preliminary data.</text>
</comment>
<dbReference type="AlphaFoldDB" id="A0A841RDY1"/>
<keyword evidence="3 12" id="KW-0378">Hydrolase</keyword>
<dbReference type="InterPro" id="IPR006935">
    <property type="entry name" value="Helicase/UvrB_N"/>
</dbReference>
<evidence type="ECO:0000256" key="2">
    <source>
        <dbReference type="ARBA" id="ARBA00022741"/>
    </source>
</evidence>
<accession>A0A841RDY1</accession>
<feature type="domain" description="Helicase C-terminal" evidence="11">
    <location>
        <begin position="412"/>
        <end position="558"/>
    </location>
</feature>
<keyword evidence="2" id="KW-0547">Nucleotide-binding</keyword>
<dbReference type="GO" id="GO:0016787">
    <property type="term" value="F:hydrolase activity"/>
    <property type="evidence" value="ECO:0007669"/>
    <property type="project" value="UniProtKB-KW"/>
</dbReference>
<evidence type="ECO:0000313" key="12">
    <source>
        <dbReference type="EMBL" id="MBB6481591.1"/>
    </source>
</evidence>
<dbReference type="InterPro" id="IPR014001">
    <property type="entry name" value="Helicase_ATP-bd"/>
</dbReference>
<dbReference type="Gene3D" id="3.40.50.300">
    <property type="entry name" value="P-loop containing nucleotide triphosphate hydrolases"/>
    <property type="match status" value="2"/>
</dbReference>
<dbReference type="EMBL" id="JACHGJ010000007">
    <property type="protein sequence ID" value="MBB6481591.1"/>
    <property type="molecule type" value="Genomic_DNA"/>
</dbReference>
<evidence type="ECO:0000256" key="6">
    <source>
        <dbReference type="ARBA" id="ARBA00023235"/>
    </source>
</evidence>
<dbReference type="RefSeq" id="WP_184747831.1">
    <property type="nucleotide sequence ID" value="NZ_JACHGJ010000007.1"/>
</dbReference>
<dbReference type="Pfam" id="PF13625">
    <property type="entry name" value="Helicase_C_3"/>
    <property type="match status" value="1"/>
</dbReference>
<keyword evidence="5" id="KW-0067">ATP-binding</keyword>
<evidence type="ECO:0000256" key="7">
    <source>
        <dbReference type="ARBA" id="ARBA00034617"/>
    </source>
</evidence>
<dbReference type="SUPFAM" id="SSF52540">
    <property type="entry name" value="P-loop containing nucleoside triphosphate hydrolases"/>
    <property type="match status" value="1"/>
</dbReference>
<comment type="catalytic activity">
    <reaction evidence="9">
        <text>ATP + H2O = ADP + phosphate + H(+)</text>
        <dbReference type="Rhea" id="RHEA:13065"/>
        <dbReference type="ChEBI" id="CHEBI:15377"/>
        <dbReference type="ChEBI" id="CHEBI:15378"/>
        <dbReference type="ChEBI" id="CHEBI:30616"/>
        <dbReference type="ChEBI" id="CHEBI:43474"/>
        <dbReference type="ChEBI" id="CHEBI:456216"/>
        <dbReference type="EC" id="5.6.2.4"/>
    </reaction>
</comment>
<dbReference type="PRINTS" id="PR00851">
    <property type="entry name" value="XRODRMPGMNTB"/>
</dbReference>
<name>A0A841RDY1_9SPIO</name>
<evidence type="ECO:0000256" key="3">
    <source>
        <dbReference type="ARBA" id="ARBA00022801"/>
    </source>
</evidence>
<reference evidence="12 13" key="1">
    <citation type="submission" date="2020-08" db="EMBL/GenBank/DDBJ databases">
        <title>Genomic Encyclopedia of Type Strains, Phase IV (KMG-IV): sequencing the most valuable type-strain genomes for metagenomic binning, comparative biology and taxonomic classification.</title>
        <authorList>
            <person name="Goeker M."/>
        </authorList>
    </citation>
    <scope>NUCLEOTIDE SEQUENCE [LARGE SCALE GENOMIC DNA]</scope>
    <source>
        <strain evidence="12 13">DSM 2461</strain>
    </source>
</reference>
<dbReference type="SMART" id="SM00487">
    <property type="entry name" value="DEXDc"/>
    <property type="match status" value="1"/>
</dbReference>
<evidence type="ECO:0000256" key="4">
    <source>
        <dbReference type="ARBA" id="ARBA00022806"/>
    </source>
</evidence>
<protein>
    <recommendedName>
        <fullName evidence="8">DNA 3'-5' helicase</fullName>
        <ecNumber evidence="8">5.6.2.4</ecNumber>
    </recommendedName>
</protein>
<dbReference type="GO" id="GO:0005524">
    <property type="term" value="F:ATP binding"/>
    <property type="evidence" value="ECO:0007669"/>
    <property type="project" value="UniProtKB-KW"/>
</dbReference>
<organism evidence="12 13">
    <name type="scientific">Spirochaeta isovalerica</name>
    <dbReference type="NCBI Taxonomy" id="150"/>
    <lineage>
        <taxon>Bacteria</taxon>
        <taxon>Pseudomonadati</taxon>
        <taxon>Spirochaetota</taxon>
        <taxon>Spirochaetia</taxon>
        <taxon>Spirochaetales</taxon>
        <taxon>Spirochaetaceae</taxon>
        <taxon>Spirochaeta</taxon>
    </lineage>
</organism>
<dbReference type="PANTHER" id="PTHR11274:SF0">
    <property type="entry name" value="GENERAL TRANSCRIPTION AND DNA REPAIR FACTOR IIH HELICASE SUBUNIT XPB"/>
    <property type="match status" value="1"/>
</dbReference>
<dbReference type="InterPro" id="IPR027417">
    <property type="entry name" value="P-loop_NTPase"/>
</dbReference>
<dbReference type="EC" id="5.6.2.4" evidence="8"/>
<sequence length="561" mass="64338">MVGNSMKPLIVQGDSSILLEVHNDSFEAARADINPFCELEKSPEHIHTYRISPLSLWNGASAGIRADEVLEILEKHSRYPIPENVSFRIRDLISRFGKLKLTETEDPAILQLHIDDKLIDAEIAANRKLARYLTRHGNSFLLQLYDRGTIKLELIKLGYPVEDLASLKKGDPLDFHLRDKRLDGSDFQVREYQREAAEAFVGNNRPGTGFGTIVLPCGSGKTIVGMTIMDLLKTNTLILTTNVAAVHQWIDELTDKSTLSREEIGEYTGDRKEIKGITIGTYQILVWRKDKESAYKHFQLFRERNWGLIIYDEVHLLPAPVFRVTAELQTVRRVGLTATLVREDGAEENVFSLVGPKRFEIPWKQLEAQGWIAEAICHEIRIDLPEDEKIHYATADQRRKFRIASENPIKMEITSELIANHREDSILVIGQYIDQLQKISKALKAPIITGKTPNQERERIFEDFRRKKIHVLVVSKVANFAINLPDASVAIQISGTFGSRQEEAQRLGRILRPKEKNSYFYSVVSRYTVEEEYAANRQQFLTEQGYKYHIEMWGRDEFIHD</sequence>
<dbReference type="GO" id="GO:0003677">
    <property type="term" value="F:DNA binding"/>
    <property type="evidence" value="ECO:0007669"/>
    <property type="project" value="InterPro"/>
</dbReference>
<dbReference type="PROSITE" id="PS51194">
    <property type="entry name" value="HELICASE_CTER"/>
    <property type="match status" value="1"/>
</dbReference>
<dbReference type="NCBIfam" id="NF045503">
    <property type="entry name" value="repair_heli_XPB"/>
    <property type="match status" value="1"/>
</dbReference>
<evidence type="ECO:0000256" key="9">
    <source>
        <dbReference type="ARBA" id="ARBA00048988"/>
    </source>
</evidence>
<dbReference type="PROSITE" id="PS51192">
    <property type="entry name" value="HELICASE_ATP_BIND_1"/>
    <property type="match status" value="1"/>
</dbReference>
<evidence type="ECO:0000313" key="13">
    <source>
        <dbReference type="Proteomes" id="UP000587760"/>
    </source>
</evidence>
<comment type="catalytic activity">
    <reaction evidence="7">
        <text>Couples ATP hydrolysis with the unwinding of duplex DNA by translocating in the 3'-5' direction.</text>
        <dbReference type="EC" id="5.6.2.4"/>
    </reaction>
</comment>
<evidence type="ECO:0000259" key="10">
    <source>
        <dbReference type="PROSITE" id="PS51192"/>
    </source>
</evidence>
<dbReference type="PANTHER" id="PTHR11274">
    <property type="entry name" value="RAD25/XP-B DNA REPAIR HELICASE"/>
    <property type="match status" value="1"/>
</dbReference>